<feature type="domain" description="EamA" evidence="2">
    <location>
        <begin position="3"/>
        <end position="150"/>
    </location>
</feature>
<dbReference type="EMBL" id="JBHRXJ010000010">
    <property type="protein sequence ID" value="MFC3529252.1"/>
    <property type="molecule type" value="Genomic_DNA"/>
</dbReference>
<keyword evidence="1" id="KW-0472">Membrane</keyword>
<organism evidence="3 4">
    <name type="scientific">Paracoccus mangrovi</name>
    <dbReference type="NCBI Taxonomy" id="1715645"/>
    <lineage>
        <taxon>Bacteria</taxon>
        <taxon>Pseudomonadati</taxon>
        <taxon>Pseudomonadota</taxon>
        <taxon>Alphaproteobacteria</taxon>
        <taxon>Rhodobacterales</taxon>
        <taxon>Paracoccaceae</taxon>
        <taxon>Paracoccus</taxon>
    </lineage>
</organism>
<name>A0ABV7R786_9RHOB</name>
<gene>
    <name evidence="3" type="ORF">ACFOMH_13810</name>
</gene>
<feature type="transmembrane region" description="Helical" evidence="1">
    <location>
        <begin position="195"/>
        <end position="217"/>
    </location>
</feature>
<feature type="transmembrane region" description="Helical" evidence="1">
    <location>
        <begin position="119"/>
        <end position="149"/>
    </location>
</feature>
<dbReference type="InterPro" id="IPR037185">
    <property type="entry name" value="EmrE-like"/>
</dbReference>
<evidence type="ECO:0000256" key="1">
    <source>
        <dbReference type="SAM" id="Phobius"/>
    </source>
</evidence>
<reference evidence="4" key="1">
    <citation type="journal article" date="2019" name="Int. J. Syst. Evol. Microbiol.">
        <title>The Global Catalogue of Microorganisms (GCM) 10K type strain sequencing project: providing services to taxonomists for standard genome sequencing and annotation.</title>
        <authorList>
            <consortium name="The Broad Institute Genomics Platform"/>
            <consortium name="The Broad Institute Genome Sequencing Center for Infectious Disease"/>
            <person name="Wu L."/>
            <person name="Ma J."/>
        </authorList>
    </citation>
    <scope>NUCLEOTIDE SEQUENCE [LARGE SCALE GENOMIC DNA]</scope>
    <source>
        <strain evidence="4">KCTC 42899</strain>
    </source>
</reference>
<evidence type="ECO:0000313" key="3">
    <source>
        <dbReference type="EMBL" id="MFC3529252.1"/>
    </source>
</evidence>
<comment type="caution">
    <text evidence="3">The sequence shown here is derived from an EMBL/GenBank/DDBJ whole genome shotgun (WGS) entry which is preliminary data.</text>
</comment>
<protein>
    <submittedName>
        <fullName evidence="3">EamA/RhaT family transporter</fullName>
    </submittedName>
</protein>
<keyword evidence="4" id="KW-1185">Reference proteome</keyword>
<dbReference type="Pfam" id="PF00892">
    <property type="entry name" value="EamA"/>
    <property type="match status" value="1"/>
</dbReference>
<feature type="transmembrane region" description="Helical" evidence="1">
    <location>
        <begin position="76"/>
        <end position="99"/>
    </location>
</feature>
<accession>A0ABV7R786</accession>
<sequence>MGWILATLIAAAAQTGRNAAQRRLTAELGTMGATAVRFLFGLPFALLFLLVLFWVPPSPLPDGPAPGAASLPMPDGVVLAWTMLGAVAQISATALMLVTMKTRGFGVTTALIKTEPVTLALIGAVVLAEPLGLARMAAIAVATLGVVITSGVDWRRGGWKAAALGIAAGALFGLSAIGFRGAILALPFGHSITRAATILALGLALQSVLMLAWLALADRAALAGIARHWRGSLGAGALGALASLFWFIGFALTAAANVRTLALVEVVMAQLVSGRIFREGASPRQLAGMGLIVLGVAALIALSVR</sequence>
<dbReference type="Proteomes" id="UP001595721">
    <property type="component" value="Unassembled WGS sequence"/>
</dbReference>
<dbReference type="RefSeq" id="WP_377745134.1">
    <property type="nucleotide sequence ID" value="NZ_JBHRXJ010000010.1"/>
</dbReference>
<evidence type="ECO:0000313" key="4">
    <source>
        <dbReference type="Proteomes" id="UP001595721"/>
    </source>
</evidence>
<evidence type="ECO:0000259" key="2">
    <source>
        <dbReference type="Pfam" id="PF00892"/>
    </source>
</evidence>
<keyword evidence="1" id="KW-1133">Transmembrane helix</keyword>
<dbReference type="SUPFAM" id="SSF103481">
    <property type="entry name" value="Multidrug resistance efflux transporter EmrE"/>
    <property type="match status" value="2"/>
</dbReference>
<dbReference type="InterPro" id="IPR000620">
    <property type="entry name" value="EamA_dom"/>
</dbReference>
<feature type="transmembrane region" description="Helical" evidence="1">
    <location>
        <begin position="161"/>
        <end position="183"/>
    </location>
</feature>
<proteinExistence type="predicted"/>
<feature type="transmembrane region" description="Helical" evidence="1">
    <location>
        <begin position="229"/>
        <end position="248"/>
    </location>
</feature>
<dbReference type="Gene3D" id="1.10.3730.20">
    <property type="match status" value="1"/>
</dbReference>
<feature type="transmembrane region" description="Helical" evidence="1">
    <location>
        <begin position="286"/>
        <end position="304"/>
    </location>
</feature>
<feature type="transmembrane region" description="Helical" evidence="1">
    <location>
        <begin position="35"/>
        <end position="55"/>
    </location>
</feature>
<keyword evidence="1" id="KW-0812">Transmembrane</keyword>